<dbReference type="OrthoDB" id="10591512at2759"/>
<evidence type="ECO:0000313" key="3">
    <source>
        <dbReference type="EMBL" id="QSS61727.1"/>
    </source>
</evidence>
<protein>
    <submittedName>
        <fullName evidence="3">Uncharacterized protein</fullName>
    </submittedName>
</protein>
<accession>A0A8A1MC58</accession>
<dbReference type="Proteomes" id="UP000663671">
    <property type="component" value="Chromosome 5"/>
</dbReference>
<reference evidence="3" key="1">
    <citation type="submission" date="2021-01" db="EMBL/GenBank/DDBJ databases">
        <title>Chromosome-level genome assembly of a human fungal pathogen reveals clustering of transcriptionally co-regulated genes.</title>
        <authorList>
            <person name="Voorhies M."/>
            <person name="Cohen S."/>
            <person name="Shea T.P."/>
            <person name="Petrus S."/>
            <person name="Munoz J.F."/>
            <person name="Poplawski S."/>
            <person name="Goldman W.E."/>
            <person name="Michael T."/>
            <person name="Cuomo C.A."/>
            <person name="Sil A."/>
            <person name="Beyhan S."/>
        </authorList>
    </citation>
    <scope>NUCLEOTIDE SEQUENCE</scope>
    <source>
        <strain evidence="3">WU24</strain>
    </source>
</reference>
<evidence type="ECO:0000313" key="4">
    <source>
        <dbReference type="Proteomes" id="UP000663671"/>
    </source>
</evidence>
<evidence type="ECO:0000256" key="2">
    <source>
        <dbReference type="SAM" id="Phobius"/>
    </source>
</evidence>
<gene>
    <name evidence="3" type="ORF">I7I51_03904</name>
</gene>
<dbReference type="AlphaFoldDB" id="A0A8A1MC58"/>
<evidence type="ECO:0000256" key="1">
    <source>
        <dbReference type="SAM" id="MobiDB-lite"/>
    </source>
</evidence>
<keyword evidence="2" id="KW-0812">Transmembrane</keyword>
<name>A0A8A1MC58_AJECA</name>
<feature type="region of interest" description="Disordered" evidence="1">
    <location>
        <begin position="1"/>
        <end position="33"/>
    </location>
</feature>
<feature type="compositionally biased region" description="Basic and acidic residues" evidence="1">
    <location>
        <begin position="17"/>
        <end position="28"/>
    </location>
</feature>
<keyword evidence="2" id="KW-1133">Transmembrane helix</keyword>
<feature type="region of interest" description="Disordered" evidence="1">
    <location>
        <begin position="46"/>
        <end position="77"/>
    </location>
</feature>
<proteinExistence type="predicted"/>
<dbReference type="EMBL" id="CP069111">
    <property type="protein sequence ID" value="QSS61727.1"/>
    <property type="molecule type" value="Genomic_DNA"/>
</dbReference>
<dbReference type="VEuPathDB" id="FungiDB:I7I51_03904"/>
<sequence length="442" mass="49380">MSAMEGQFHQRQRLTYQRKEQPSPRSDFEESPLSVPCSTCLFHQAQQEDPAGRTWRKQKSSQSAGLRMTPTLRESPPATFQLTSSPAHFLENIHPGEEPKGMLVSSLVAPGQSLARLLAGNPQGRVTSAGAQRPDRSLKKAEWSGVAFLAPFLLFAYAVCQLKSLCPYFDSASLRRWGSQKKRGQTPVMYATQACEVRGEGIYAIHIILILAREAVKNPEFVLARTWRRNGLYNHINVDSRGQFSHDGHPDTSWGQYGRGPPPDRLITCCTESLASEILSLNLNHTSIHLSEEIWRTMELCFNMSQRKQSAFDLLLEQQSVNDQGVGALFLLGCPSDSISLAECKDQLRRLAGNFVADLIIGSVQGEKTKISKFCESRFIILEMILLIVVLSLLDLTGWLVSFACEELGKSPAITPATVPETFREKENWNFHVDCRDQDGII</sequence>
<feature type="transmembrane region" description="Helical" evidence="2">
    <location>
        <begin position="379"/>
        <end position="401"/>
    </location>
</feature>
<organism evidence="3 4">
    <name type="scientific">Ajellomyces capsulatus</name>
    <name type="common">Darling's disease fungus</name>
    <name type="synonym">Histoplasma capsulatum</name>
    <dbReference type="NCBI Taxonomy" id="5037"/>
    <lineage>
        <taxon>Eukaryota</taxon>
        <taxon>Fungi</taxon>
        <taxon>Dikarya</taxon>
        <taxon>Ascomycota</taxon>
        <taxon>Pezizomycotina</taxon>
        <taxon>Eurotiomycetes</taxon>
        <taxon>Eurotiomycetidae</taxon>
        <taxon>Onygenales</taxon>
        <taxon>Ajellomycetaceae</taxon>
        <taxon>Histoplasma</taxon>
    </lineage>
</organism>
<keyword evidence="2" id="KW-0472">Membrane</keyword>